<dbReference type="AlphaFoldDB" id="A0AAW8DEA0"/>
<keyword evidence="3" id="KW-1185">Reference proteome</keyword>
<dbReference type="EMBL" id="JAUSRG010000018">
    <property type="protein sequence ID" value="MDP9907151.1"/>
    <property type="molecule type" value="Genomic_DNA"/>
</dbReference>
<reference evidence="1 3" key="1">
    <citation type="submission" date="2023-07" db="EMBL/GenBank/DDBJ databases">
        <title>Sorghum-associated microbial communities from plants grown in Nebraska, USA.</title>
        <authorList>
            <person name="Schachtman D."/>
        </authorList>
    </citation>
    <scope>NUCLEOTIDE SEQUENCE</scope>
    <source>
        <strain evidence="1">DS1006</strain>
        <strain evidence="2 3">DS1016</strain>
    </source>
</reference>
<dbReference type="Proteomes" id="UP001230951">
    <property type="component" value="Unassembled WGS sequence"/>
</dbReference>
<dbReference type="EMBL" id="JAUSTF010000014">
    <property type="protein sequence ID" value="MDQ0182695.1"/>
    <property type="molecule type" value="Genomic_DNA"/>
</dbReference>
<evidence type="ECO:0000313" key="4">
    <source>
        <dbReference type="Proteomes" id="UP001242995"/>
    </source>
</evidence>
<evidence type="ECO:0000313" key="2">
    <source>
        <dbReference type="EMBL" id="MDQ0182695.1"/>
    </source>
</evidence>
<evidence type="ECO:0000313" key="3">
    <source>
        <dbReference type="Proteomes" id="UP001230951"/>
    </source>
</evidence>
<evidence type="ECO:0008006" key="5">
    <source>
        <dbReference type="Google" id="ProtNLM"/>
    </source>
</evidence>
<sequence length="42" mass="4333">MTTVKSFPEAVARPRASLAVAMLGFFVVALDAQIVVAPTASV</sequence>
<dbReference type="RefSeq" id="WP_306963768.1">
    <property type="nucleotide sequence ID" value="NZ_JAUSRG010000018.1"/>
</dbReference>
<comment type="caution">
    <text evidence="1">The sequence shown here is derived from an EMBL/GenBank/DDBJ whole genome shotgun (WGS) entry which is preliminary data.</text>
</comment>
<proteinExistence type="predicted"/>
<accession>A0AAW8DEA0</accession>
<protein>
    <recommendedName>
        <fullName evidence="5">MFS transporter</fullName>
    </recommendedName>
</protein>
<name>A0AAW8DEA0_9MICC</name>
<organism evidence="1 4">
    <name type="scientific">Arthrobacter bambusae</name>
    <dbReference type="NCBI Taxonomy" id="1338426"/>
    <lineage>
        <taxon>Bacteria</taxon>
        <taxon>Bacillati</taxon>
        <taxon>Actinomycetota</taxon>
        <taxon>Actinomycetes</taxon>
        <taxon>Micrococcales</taxon>
        <taxon>Micrococcaceae</taxon>
        <taxon>Arthrobacter</taxon>
    </lineage>
</organism>
<gene>
    <name evidence="1" type="ORF">J2S90_004142</name>
    <name evidence="2" type="ORF">J2S93_004151</name>
</gene>
<evidence type="ECO:0000313" key="1">
    <source>
        <dbReference type="EMBL" id="MDP9907151.1"/>
    </source>
</evidence>
<dbReference type="Proteomes" id="UP001242995">
    <property type="component" value="Unassembled WGS sequence"/>
</dbReference>